<dbReference type="GO" id="GO:0004300">
    <property type="term" value="F:enoyl-CoA hydratase activity"/>
    <property type="evidence" value="ECO:0007669"/>
    <property type="project" value="UniProtKB-EC"/>
</dbReference>
<dbReference type="PANTHER" id="PTHR48075">
    <property type="entry name" value="3-HYDROXYACYL-COA DEHYDROGENASE FAMILY PROTEIN"/>
    <property type="match status" value="1"/>
</dbReference>
<keyword evidence="11" id="KW-1185">Reference proteome</keyword>
<dbReference type="InterPro" id="IPR006108">
    <property type="entry name" value="3HC_DH_C"/>
</dbReference>
<comment type="caution">
    <text evidence="10">The sequence shown here is derived from an EMBL/GenBank/DDBJ whole genome shotgun (WGS) entry which is preliminary data.</text>
</comment>
<dbReference type="AlphaFoldDB" id="A0AAV1IKU6"/>
<dbReference type="GO" id="GO:0006631">
    <property type="term" value="P:fatty acid metabolic process"/>
    <property type="evidence" value="ECO:0007669"/>
    <property type="project" value="InterPro"/>
</dbReference>
<sequence length="293" mass="31330">MAQPLPRLLGVLGAGQMGSGIAQVAAMAGIHVALCDTSPLVIQAAAENLEVSLSSLVSQDKTSPAVAEATARRIIRSTDIQALADADTVVEAIREDEAVKCTAFSLLDTVVKPEAILASNTSSISITKLAGQTRRPAQVVGMHHMYPVPLMPLVEIIRGTATSDAVFEATQTLSQHMGMQTILSEDRPGFVVNRMLLPLINEAFFLLMEGTGTAADIDLGMILSDNHPIGPLKRADLIGLDTCLAIMKVIFEGTGDSKYRPCPLLRQYVDAGRLGRKTRLGVFSYEDYDVQAQ</sequence>
<accession>A0AAV1IKU6</accession>
<dbReference type="InterPro" id="IPR006180">
    <property type="entry name" value="3-OHacyl-CoA_DH_CS"/>
</dbReference>
<comment type="catalytic activity">
    <reaction evidence="6">
        <text>a 4-saturated-(3S)-3-hydroxyacyl-CoA = a (3E)-enoyl-CoA + H2O</text>
        <dbReference type="Rhea" id="RHEA:20724"/>
        <dbReference type="ChEBI" id="CHEBI:15377"/>
        <dbReference type="ChEBI" id="CHEBI:58521"/>
        <dbReference type="ChEBI" id="CHEBI:137480"/>
        <dbReference type="EC" id="4.2.1.17"/>
    </reaction>
</comment>
<evidence type="ECO:0000256" key="7">
    <source>
        <dbReference type="PIRSR" id="PIRSR000105-1"/>
    </source>
</evidence>
<evidence type="ECO:0000259" key="8">
    <source>
        <dbReference type="Pfam" id="PF00725"/>
    </source>
</evidence>
<dbReference type="Pfam" id="PF02737">
    <property type="entry name" value="3HCDH_N"/>
    <property type="match status" value="1"/>
</dbReference>
<dbReference type="PROSITE" id="PS00067">
    <property type="entry name" value="3HCDH"/>
    <property type="match status" value="1"/>
</dbReference>
<dbReference type="InterPro" id="IPR013328">
    <property type="entry name" value="6PGD_dom2"/>
</dbReference>
<dbReference type="EMBL" id="CAUYUE010000017">
    <property type="protein sequence ID" value="CAK0787451.1"/>
    <property type="molecule type" value="Genomic_DNA"/>
</dbReference>
<evidence type="ECO:0000259" key="9">
    <source>
        <dbReference type="Pfam" id="PF02737"/>
    </source>
</evidence>
<dbReference type="Proteomes" id="UP001314263">
    <property type="component" value="Unassembled WGS sequence"/>
</dbReference>
<dbReference type="GO" id="GO:0016616">
    <property type="term" value="F:oxidoreductase activity, acting on the CH-OH group of donors, NAD or NADP as acceptor"/>
    <property type="evidence" value="ECO:0007669"/>
    <property type="project" value="InterPro"/>
</dbReference>
<comment type="similarity">
    <text evidence="2">In the central section; belongs to the 3-hydroxyacyl-CoA dehydrogenase family.</text>
</comment>
<dbReference type="FunFam" id="3.40.50.720:FF:000009">
    <property type="entry name" value="Fatty oxidation complex, alpha subunit"/>
    <property type="match status" value="1"/>
</dbReference>
<protein>
    <recommendedName>
        <fullName evidence="12">3-hydroxybutyryl-CoA dehydrogenase</fullName>
    </recommendedName>
</protein>
<reference evidence="10 11" key="1">
    <citation type="submission" date="2023-10" db="EMBL/GenBank/DDBJ databases">
        <authorList>
            <person name="Maclean D."/>
            <person name="Macfadyen A."/>
        </authorList>
    </citation>
    <scope>NUCLEOTIDE SEQUENCE [LARGE SCALE GENOMIC DNA]</scope>
</reference>
<proteinExistence type="inferred from homology"/>
<evidence type="ECO:0000256" key="1">
    <source>
        <dbReference type="ARBA" id="ARBA00005005"/>
    </source>
</evidence>
<dbReference type="Gene3D" id="3.40.50.720">
    <property type="entry name" value="NAD(P)-binding Rossmann-like Domain"/>
    <property type="match status" value="1"/>
</dbReference>
<feature type="domain" description="3-hydroxyacyl-CoA dehydrogenase NAD binding" evidence="9">
    <location>
        <begin position="10"/>
        <end position="186"/>
    </location>
</feature>
<evidence type="ECO:0000256" key="4">
    <source>
        <dbReference type="ARBA" id="ARBA00023002"/>
    </source>
</evidence>
<dbReference type="InterPro" id="IPR022694">
    <property type="entry name" value="3-OHacyl-CoA_DH"/>
</dbReference>
<comment type="catalytic activity">
    <reaction evidence="5">
        <text>a (3S)-3-hydroxyacyl-CoA = a (2E)-enoyl-CoA + H2O</text>
        <dbReference type="Rhea" id="RHEA:16105"/>
        <dbReference type="ChEBI" id="CHEBI:15377"/>
        <dbReference type="ChEBI" id="CHEBI:57318"/>
        <dbReference type="ChEBI" id="CHEBI:58856"/>
        <dbReference type="EC" id="4.2.1.17"/>
    </reaction>
</comment>
<evidence type="ECO:0000256" key="2">
    <source>
        <dbReference type="ARBA" id="ARBA00007005"/>
    </source>
</evidence>
<dbReference type="InterPro" id="IPR036291">
    <property type="entry name" value="NAD(P)-bd_dom_sf"/>
</dbReference>
<dbReference type="SUPFAM" id="SSF48179">
    <property type="entry name" value="6-phosphogluconate dehydrogenase C-terminal domain-like"/>
    <property type="match status" value="1"/>
</dbReference>
<dbReference type="InterPro" id="IPR006176">
    <property type="entry name" value="3-OHacyl-CoA_DH_NAD-bd"/>
</dbReference>
<comment type="similarity">
    <text evidence="3">Belongs to the 3-hydroxyacyl-CoA dehydrogenase family.</text>
</comment>
<dbReference type="Gene3D" id="1.10.1040.10">
    <property type="entry name" value="N-(1-d-carboxylethyl)-l-norvaline Dehydrogenase, domain 2"/>
    <property type="match status" value="1"/>
</dbReference>
<dbReference type="SUPFAM" id="SSF51735">
    <property type="entry name" value="NAD(P)-binding Rossmann-fold domains"/>
    <property type="match status" value="1"/>
</dbReference>
<evidence type="ECO:0008006" key="12">
    <source>
        <dbReference type="Google" id="ProtNLM"/>
    </source>
</evidence>
<dbReference type="Pfam" id="PF00725">
    <property type="entry name" value="3HCDH"/>
    <property type="match status" value="1"/>
</dbReference>
<evidence type="ECO:0000256" key="6">
    <source>
        <dbReference type="ARBA" id="ARBA00023717"/>
    </source>
</evidence>
<comment type="pathway">
    <text evidence="1">Lipid metabolism; fatty acid beta-oxidation.</text>
</comment>
<evidence type="ECO:0000256" key="5">
    <source>
        <dbReference type="ARBA" id="ARBA00023709"/>
    </source>
</evidence>
<dbReference type="GO" id="GO:0070403">
    <property type="term" value="F:NAD+ binding"/>
    <property type="evidence" value="ECO:0007669"/>
    <property type="project" value="InterPro"/>
</dbReference>
<evidence type="ECO:0000313" key="10">
    <source>
        <dbReference type="EMBL" id="CAK0787451.1"/>
    </source>
</evidence>
<evidence type="ECO:0000313" key="11">
    <source>
        <dbReference type="Proteomes" id="UP001314263"/>
    </source>
</evidence>
<dbReference type="InterPro" id="IPR008927">
    <property type="entry name" value="6-PGluconate_DH-like_C_sf"/>
</dbReference>
<keyword evidence="4" id="KW-0560">Oxidoreductase</keyword>
<gene>
    <name evidence="10" type="ORF">CVIRNUC_010671</name>
</gene>
<evidence type="ECO:0000256" key="3">
    <source>
        <dbReference type="ARBA" id="ARBA00009463"/>
    </source>
</evidence>
<name>A0AAV1IKU6_9CHLO</name>
<dbReference type="PANTHER" id="PTHR48075:SF5">
    <property type="entry name" value="3-HYDROXYBUTYRYL-COA DEHYDROGENASE"/>
    <property type="match status" value="1"/>
</dbReference>
<feature type="domain" description="3-hydroxyacyl-CoA dehydrogenase C-terminal" evidence="8">
    <location>
        <begin position="189"/>
        <end position="285"/>
    </location>
</feature>
<feature type="site" description="Important for catalytic activity" evidence="7">
    <location>
        <position position="143"/>
    </location>
</feature>
<dbReference type="PIRSF" id="PIRSF000105">
    <property type="entry name" value="HCDH"/>
    <property type="match status" value="1"/>
</dbReference>
<organism evidence="10 11">
    <name type="scientific">Coccomyxa viridis</name>
    <dbReference type="NCBI Taxonomy" id="1274662"/>
    <lineage>
        <taxon>Eukaryota</taxon>
        <taxon>Viridiplantae</taxon>
        <taxon>Chlorophyta</taxon>
        <taxon>core chlorophytes</taxon>
        <taxon>Trebouxiophyceae</taxon>
        <taxon>Trebouxiophyceae incertae sedis</taxon>
        <taxon>Coccomyxaceae</taxon>
        <taxon>Coccomyxa</taxon>
    </lineage>
</organism>